<dbReference type="RefSeq" id="WP_038064845.1">
    <property type="nucleotide sequence ID" value="NZ_JPSL02000040.1"/>
</dbReference>
<dbReference type="Pfam" id="PF00069">
    <property type="entry name" value="Pkinase"/>
    <property type="match status" value="1"/>
</dbReference>
<keyword evidence="5 8" id="KW-0547">Nucleotide-binding</keyword>
<dbReference type="FunFam" id="1.10.510.10:FF:000021">
    <property type="entry name" value="Serine/threonine protein kinase"/>
    <property type="match status" value="1"/>
</dbReference>
<dbReference type="Proteomes" id="UP000030364">
    <property type="component" value="Unassembled WGS sequence"/>
</dbReference>
<dbReference type="SUPFAM" id="SSF56112">
    <property type="entry name" value="Protein kinase-like (PK-like)"/>
    <property type="match status" value="1"/>
</dbReference>
<keyword evidence="11" id="KW-1185">Reference proteome</keyword>
<evidence type="ECO:0000256" key="5">
    <source>
        <dbReference type="ARBA" id="ARBA00022741"/>
    </source>
</evidence>
<dbReference type="Pfam" id="PF13360">
    <property type="entry name" value="PQQ_2"/>
    <property type="match status" value="2"/>
</dbReference>
<dbReference type="PROSITE" id="PS00107">
    <property type="entry name" value="PROTEIN_KINASE_ATP"/>
    <property type="match status" value="1"/>
</dbReference>
<dbReference type="InterPro" id="IPR008266">
    <property type="entry name" value="Tyr_kinase_AS"/>
</dbReference>
<gene>
    <name evidence="10" type="ORF">THFILI_11220</name>
</gene>
<organism evidence="10 11">
    <name type="scientific">Thermus filiformis</name>
    <dbReference type="NCBI Taxonomy" id="276"/>
    <lineage>
        <taxon>Bacteria</taxon>
        <taxon>Thermotogati</taxon>
        <taxon>Deinococcota</taxon>
        <taxon>Deinococci</taxon>
        <taxon>Thermales</taxon>
        <taxon>Thermaceae</taxon>
        <taxon>Thermus</taxon>
    </lineage>
</organism>
<evidence type="ECO:0000256" key="4">
    <source>
        <dbReference type="ARBA" id="ARBA00022679"/>
    </source>
</evidence>
<protein>
    <recommendedName>
        <fullName evidence="2">non-specific serine/threonine protein kinase</fullName>
        <ecNumber evidence="2">2.7.11.1</ecNumber>
    </recommendedName>
</protein>
<dbReference type="Gene3D" id="3.30.200.20">
    <property type="entry name" value="Phosphorylase Kinase, domain 1"/>
    <property type="match status" value="1"/>
</dbReference>
<dbReference type="InterPro" id="IPR011047">
    <property type="entry name" value="Quinoprotein_ADH-like_sf"/>
</dbReference>
<sequence>MDPVVLAGRYRLLGLLGSGGMAEVWEALDERLGRKVAVKFLHPRALPPDRERFLLEVRALSRLFHPGIVQVLDLGEEEGRPYFVMELVEGGSFESLGPFEESEEGERILEAAAQVTEALAHLHRAGILHRDLTPKNILLTREGHPKVMDFGLAYLLQESQRLTRTGFTLGTPLYMAPEQAKGLPLTPKADLYSLGAVLYRTLTGRPPFEGENDQAILFQHVYEAPKPPQAHNPALPEEVGGLVLALLAKHPEERPSEPGLFRQAAQRVRALRYGVARGGAARTGQYPEGPLRPRSLSLKGRLDLGGEAAWPLEMVFAGGRLFVGAGRSLVQVDLLDLEAPEALALPEEVSAAPVHRQGLYVATRDGVLRHYRGGRLAWSFATRDEVSASPLVLGSRVYLASRDGNLHALEGGRPLWRFQAGGHLSASPTFHRGLLLVGGEDGWLYVLEPEGGRLLYKVKTGPIHAPVAGYGGVVYIPTWAGEVHAFDLAKRDTLWSYDLEGEVWGGLAVDRERVYAAGWGGVVYALDRRTGDEVWSLEVGKVTAGLVLAQGHLYVATEEGRLLAVEAQRGQVVFEAEGLGPVQVPPLPVGEEVYVVNLQGRLFRFG</sequence>
<keyword evidence="6 10" id="KW-0418">Kinase</keyword>
<comment type="caution">
    <text evidence="10">The sequence shown here is derived from an EMBL/GenBank/DDBJ whole genome shotgun (WGS) entry which is preliminary data.</text>
</comment>
<accession>A0A0D6X933</accession>
<dbReference type="OrthoDB" id="9788659at2"/>
<evidence type="ECO:0000313" key="10">
    <source>
        <dbReference type="EMBL" id="KIX84424.1"/>
    </source>
</evidence>
<comment type="similarity">
    <text evidence="1">Belongs to the protein kinase superfamily. NEK Ser/Thr protein kinase family. NIMA subfamily.</text>
</comment>
<dbReference type="AlphaFoldDB" id="A0A0D6X933"/>
<name>A0A0D6X933_THEFI</name>
<evidence type="ECO:0000256" key="1">
    <source>
        <dbReference type="ARBA" id="ARBA00010886"/>
    </source>
</evidence>
<feature type="binding site" evidence="8">
    <location>
        <position position="39"/>
    </location>
    <ligand>
        <name>ATP</name>
        <dbReference type="ChEBI" id="CHEBI:30616"/>
    </ligand>
</feature>
<dbReference type="EMBL" id="JPSL02000040">
    <property type="protein sequence ID" value="KIX84424.1"/>
    <property type="molecule type" value="Genomic_DNA"/>
</dbReference>
<dbReference type="PANTHER" id="PTHR43671">
    <property type="entry name" value="SERINE/THREONINE-PROTEIN KINASE NEK"/>
    <property type="match status" value="1"/>
</dbReference>
<evidence type="ECO:0000313" key="11">
    <source>
        <dbReference type="Proteomes" id="UP000030364"/>
    </source>
</evidence>
<dbReference type="InterPro" id="IPR015943">
    <property type="entry name" value="WD40/YVTN_repeat-like_dom_sf"/>
</dbReference>
<dbReference type="InterPro" id="IPR011009">
    <property type="entry name" value="Kinase-like_dom_sf"/>
</dbReference>
<dbReference type="InterPro" id="IPR000719">
    <property type="entry name" value="Prot_kinase_dom"/>
</dbReference>
<dbReference type="PROSITE" id="PS00109">
    <property type="entry name" value="PROTEIN_KINASE_TYR"/>
    <property type="match status" value="1"/>
</dbReference>
<evidence type="ECO:0000259" key="9">
    <source>
        <dbReference type="PROSITE" id="PS50011"/>
    </source>
</evidence>
<dbReference type="InterPro" id="IPR002372">
    <property type="entry name" value="PQQ_rpt_dom"/>
</dbReference>
<dbReference type="EC" id="2.7.11.1" evidence="2"/>
<keyword evidence="4" id="KW-0808">Transferase</keyword>
<dbReference type="CDD" id="cd14014">
    <property type="entry name" value="STKc_PknB_like"/>
    <property type="match status" value="1"/>
</dbReference>
<dbReference type="Gene3D" id="1.10.510.10">
    <property type="entry name" value="Transferase(Phosphotransferase) domain 1"/>
    <property type="match status" value="1"/>
</dbReference>
<dbReference type="Gene3D" id="2.130.10.10">
    <property type="entry name" value="YVTN repeat-like/Quinoprotein amine dehydrogenase"/>
    <property type="match status" value="1"/>
</dbReference>
<dbReference type="STRING" id="276.THFILI_11220"/>
<dbReference type="GO" id="GO:0004674">
    <property type="term" value="F:protein serine/threonine kinase activity"/>
    <property type="evidence" value="ECO:0007669"/>
    <property type="project" value="UniProtKB-KW"/>
</dbReference>
<dbReference type="GO" id="GO:0005524">
    <property type="term" value="F:ATP binding"/>
    <property type="evidence" value="ECO:0007669"/>
    <property type="project" value="UniProtKB-UniRule"/>
</dbReference>
<evidence type="ECO:0000256" key="7">
    <source>
        <dbReference type="ARBA" id="ARBA00022840"/>
    </source>
</evidence>
<dbReference type="InterPro" id="IPR050660">
    <property type="entry name" value="NEK_Ser/Thr_kinase"/>
</dbReference>
<proteinExistence type="inferred from homology"/>
<dbReference type="SUPFAM" id="SSF50998">
    <property type="entry name" value="Quinoprotein alcohol dehydrogenase-like"/>
    <property type="match status" value="1"/>
</dbReference>
<evidence type="ECO:0000256" key="3">
    <source>
        <dbReference type="ARBA" id="ARBA00022527"/>
    </source>
</evidence>
<keyword evidence="7 8" id="KW-0067">ATP-binding</keyword>
<dbReference type="InterPro" id="IPR017441">
    <property type="entry name" value="Protein_kinase_ATP_BS"/>
</dbReference>
<dbReference type="PROSITE" id="PS50011">
    <property type="entry name" value="PROTEIN_KINASE_DOM"/>
    <property type="match status" value="1"/>
</dbReference>
<evidence type="ECO:0000256" key="6">
    <source>
        <dbReference type="ARBA" id="ARBA00022777"/>
    </source>
</evidence>
<dbReference type="InterPro" id="IPR018391">
    <property type="entry name" value="PQQ_b-propeller_rpt"/>
</dbReference>
<evidence type="ECO:0000256" key="8">
    <source>
        <dbReference type="PROSITE-ProRule" id="PRU10141"/>
    </source>
</evidence>
<dbReference type="SMART" id="SM00564">
    <property type="entry name" value="PQQ"/>
    <property type="match status" value="4"/>
</dbReference>
<evidence type="ECO:0000256" key="2">
    <source>
        <dbReference type="ARBA" id="ARBA00012513"/>
    </source>
</evidence>
<feature type="domain" description="Protein kinase" evidence="9">
    <location>
        <begin position="10"/>
        <end position="268"/>
    </location>
</feature>
<keyword evidence="3 10" id="KW-0723">Serine/threonine-protein kinase</keyword>
<dbReference type="PANTHER" id="PTHR43671:SF13">
    <property type="entry name" value="SERINE_THREONINE-PROTEIN KINASE NEK2"/>
    <property type="match status" value="1"/>
</dbReference>
<reference evidence="10 11" key="1">
    <citation type="journal article" date="2015" name="Genome Announc.">
        <title>Draft Genome Sequence of the Thermophile Thermus filiformis ATCC 43280, Producer of Carotenoid-(Di)glucoside-Branched Fatty Acid (Di)esters and Source of Hyperthermostable Enzymes of Biotechnological Interest.</title>
        <authorList>
            <person name="Mandelli F."/>
            <person name="Oliveira Ramires B."/>
            <person name="Couger M.B."/>
            <person name="Paixao D.A."/>
            <person name="Camilo C.M."/>
            <person name="Polikarpov I."/>
            <person name="Prade R."/>
            <person name="Riano-Pachon D.M."/>
            <person name="Squina F.M."/>
        </authorList>
    </citation>
    <scope>NUCLEOTIDE SEQUENCE [LARGE SCALE GENOMIC DNA]</scope>
    <source>
        <strain evidence="10 11">ATCC 43280</strain>
    </source>
</reference>